<organism evidence="7 8">
    <name type="scientific">Cytobacillus oceanisediminis 2691</name>
    <dbReference type="NCBI Taxonomy" id="1196031"/>
    <lineage>
        <taxon>Bacteria</taxon>
        <taxon>Bacillati</taxon>
        <taxon>Bacillota</taxon>
        <taxon>Bacilli</taxon>
        <taxon>Bacillales</taxon>
        <taxon>Bacillaceae</taxon>
        <taxon>Cytobacillus</taxon>
    </lineage>
</organism>
<dbReference type="InterPro" id="IPR016185">
    <property type="entry name" value="PreATP-grasp_dom_sf"/>
</dbReference>
<dbReference type="InterPro" id="IPR005494">
    <property type="entry name" value="GSPS_pre-ATP-grasp-like_dom"/>
</dbReference>
<reference evidence="7 8" key="1">
    <citation type="submission" date="2016-04" db="EMBL/GenBank/DDBJ databases">
        <title>Complete genome sequence of Bacillus oceanisediminis strain 2691.</title>
        <authorList>
            <person name="Jeong H."/>
            <person name="Kim H.J."/>
            <person name="Lee D.-W."/>
        </authorList>
    </citation>
    <scope>NUCLEOTIDE SEQUENCE [LARGE SCALE GENOMIC DNA]</scope>
    <source>
        <strain evidence="7 8">2691</strain>
    </source>
</reference>
<dbReference type="Pfam" id="PF03738">
    <property type="entry name" value="GSP_synth"/>
    <property type="match status" value="1"/>
</dbReference>
<accession>A0A160MFB9</accession>
<keyword evidence="2" id="KW-0479">Metal-binding</keyword>
<evidence type="ECO:0000256" key="2">
    <source>
        <dbReference type="ARBA" id="ARBA00022723"/>
    </source>
</evidence>
<evidence type="ECO:0000256" key="5">
    <source>
        <dbReference type="ARBA" id="ARBA00022842"/>
    </source>
</evidence>
<keyword evidence="4" id="KW-0067">ATP-binding</keyword>
<dbReference type="GO" id="GO:0005524">
    <property type="term" value="F:ATP binding"/>
    <property type="evidence" value="ECO:0007669"/>
    <property type="project" value="UniProtKB-KW"/>
</dbReference>
<dbReference type="GO" id="GO:0046872">
    <property type="term" value="F:metal ion binding"/>
    <property type="evidence" value="ECO:0007669"/>
    <property type="project" value="UniProtKB-KW"/>
</dbReference>
<keyword evidence="1" id="KW-0436">Ligase</keyword>
<dbReference type="eggNOG" id="COG0754">
    <property type="taxonomic scope" value="Bacteria"/>
</dbReference>
<dbReference type="SUPFAM" id="SSF52440">
    <property type="entry name" value="PreATP-grasp domain"/>
    <property type="match status" value="1"/>
</dbReference>
<dbReference type="EMBL" id="CP015506">
    <property type="protein sequence ID" value="AND41906.1"/>
    <property type="molecule type" value="Genomic_DNA"/>
</dbReference>
<keyword evidence="3" id="KW-0547">Nucleotide-binding</keyword>
<dbReference type="GO" id="GO:0016874">
    <property type="term" value="F:ligase activity"/>
    <property type="evidence" value="ECO:0007669"/>
    <property type="project" value="UniProtKB-KW"/>
</dbReference>
<protein>
    <submittedName>
        <fullName evidence="7">Glutathionylspermidine synthase</fullName>
    </submittedName>
</protein>
<evidence type="ECO:0000313" key="8">
    <source>
        <dbReference type="Proteomes" id="UP000077856"/>
    </source>
</evidence>
<dbReference type="Proteomes" id="UP000077856">
    <property type="component" value="Chromosome"/>
</dbReference>
<evidence type="ECO:0000256" key="1">
    <source>
        <dbReference type="ARBA" id="ARBA00022598"/>
    </source>
</evidence>
<evidence type="ECO:0000313" key="7">
    <source>
        <dbReference type="EMBL" id="AND41906.1"/>
    </source>
</evidence>
<name>A0A160MFB9_9BACI</name>
<keyword evidence="5" id="KW-0460">Magnesium</keyword>
<evidence type="ECO:0000256" key="3">
    <source>
        <dbReference type="ARBA" id="ARBA00022741"/>
    </source>
</evidence>
<dbReference type="Gene3D" id="3.30.1490.330">
    <property type="match status" value="1"/>
</dbReference>
<evidence type="ECO:0000256" key="4">
    <source>
        <dbReference type="ARBA" id="ARBA00022840"/>
    </source>
</evidence>
<dbReference type="STRING" id="1196031.A361_23095"/>
<proteinExistence type="predicted"/>
<evidence type="ECO:0000259" key="6">
    <source>
        <dbReference type="Pfam" id="PF03738"/>
    </source>
</evidence>
<dbReference type="RefSeq" id="WP_019383235.1">
    <property type="nucleotide sequence ID" value="NZ_CP015506.1"/>
</dbReference>
<dbReference type="AlphaFoldDB" id="A0A160MFB9"/>
<gene>
    <name evidence="7" type="ORF">A361_23095</name>
</gene>
<dbReference type="SUPFAM" id="SSF56059">
    <property type="entry name" value="Glutathione synthetase ATP-binding domain-like"/>
    <property type="match status" value="1"/>
</dbReference>
<feature type="domain" description="Glutathionylspermidine synthase pre-ATP-grasp-like" evidence="6">
    <location>
        <begin position="20"/>
        <end position="408"/>
    </location>
</feature>
<sequence>MDKKAYHDKRKRFYRKINHFWADLYGEEYALYDIAYIDRTERERIRTVSERIGKIFFKVCSLLREVPDRTLIEMGFPKETLSFIRLKSIASESVIARLDLIPYGAGYKCIEINADTPTFIKELFHVNSEVCKEFAAEDPNEGMERLLSKEVCGSIEQYARKLKLKTPNVVFTAHEDNLEDRETVRYIQKLSGVASNFIPLHKLEIQRGIGLFDEKGSRIDILYRQTFPIENLISDEDADGNRIGLWLLELVEAEKLAIINPPSAFMLQNKAVQAVIWGLHMEEHPFFTKEEHVWIEESFLPTYLEPDIFIMSGLPFVKKPVFGREGDTVEIYNHEGFLTHADAQQSYTEYLPVYQQYVEHPAVDFNSEKGKQKGRLLLGSFLLNGKPSAAGYRIGGAITNNLSYYLPFGIKKGG</sequence>
<dbReference type="KEGG" id="bon:A361_23095"/>